<keyword evidence="10" id="KW-1185">Reference proteome</keyword>
<evidence type="ECO:0000256" key="1">
    <source>
        <dbReference type="ARBA" id="ARBA00004141"/>
    </source>
</evidence>
<dbReference type="STRING" id="1193713.GCA_001636315_02396"/>
<organism evidence="9 10">
    <name type="scientific">Neobacillus mesonae</name>
    <dbReference type="NCBI Taxonomy" id="1193713"/>
    <lineage>
        <taxon>Bacteria</taxon>
        <taxon>Bacillati</taxon>
        <taxon>Bacillota</taxon>
        <taxon>Bacilli</taxon>
        <taxon>Bacillales</taxon>
        <taxon>Bacillaceae</taxon>
        <taxon>Neobacillus</taxon>
    </lineage>
</organism>
<sequence>MNTQMKSEFLVSPFLVMFLVHGTQYGIGVLSYQRSLVKIVGNDAWISIIATGIVIHFLIWILYSMLNKNKGDLISIHQQTFGKWLGNFLSTLYILFILSQATIVLRSYIEIVQVWMFPLLKTWPFALVILLGVYYVVIGGFRVVTGVCFLAVVVPFYLIFTFFAPIEFSNFRNLLPVFDHSFIEMAESLKGVGFTFSGFEYVLFYYPFIKRPESSQKWAHFANLFTTALYLFIMVITLAYFEKEYLKTVIWPTLMMWKIVELPFVERFEIIGVTSWAVVMMPIICVMFWAASRAIKQLFKVKQRKSLVLLLFICFIVSCSLTNREKIQQFNDWITEIGFYIIFLYLPLLFICFHIRYKVRGKS</sequence>
<evidence type="ECO:0000256" key="4">
    <source>
        <dbReference type="ARBA" id="ARBA00022544"/>
    </source>
</evidence>
<evidence type="ECO:0000256" key="7">
    <source>
        <dbReference type="ARBA" id="ARBA00023136"/>
    </source>
</evidence>
<feature type="transmembrane region" description="Helical" evidence="8">
    <location>
        <begin position="221"/>
        <end position="241"/>
    </location>
</feature>
<dbReference type="GO" id="GO:0016020">
    <property type="term" value="C:membrane"/>
    <property type="evidence" value="ECO:0007669"/>
    <property type="project" value="UniProtKB-SubCell"/>
</dbReference>
<dbReference type="RefSeq" id="WP_084797813.1">
    <property type="nucleotide sequence ID" value="NZ_CP022572.1"/>
</dbReference>
<name>A0A3T0I5R4_9BACI</name>
<feature type="transmembrane region" description="Helical" evidence="8">
    <location>
        <begin position="337"/>
        <end position="357"/>
    </location>
</feature>
<dbReference type="Pfam" id="PF03845">
    <property type="entry name" value="Spore_permease"/>
    <property type="match status" value="1"/>
</dbReference>
<evidence type="ECO:0000256" key="6">
    <source>
        <dbReference type="ARBA" id="ARBA00022989"/>
    </source>
</evidence>
<feature type="transmembrane region" description="Helical" evidence="8">
    <location>
        <begin position="84"/>
        <end position="109"/>
    </location>
</feature>
<feature type="transmembrane region" description="Helical" evidence="8">
    <location>
        <begin position="115"/>
        <end position="137"/>
    </location>
</feature>
<dbReference type="EMBL" id="CP022572">
    <property type="protein sequence ID" value="AZU64661.1"/>
    <property type="molecule type" value="Genomic_DNA"/>
</dbReference>
<dbReference type="PANTHER" id="PTHR34975:SF2">
    <property type="entry name" value="SPORE GERMINATION PROTEIN A2"/>
    <property type="match status" value="1"/>
</dbReference>
<evidence type="ECO:0000256" key="8">
    <source>
        <dbReference type="SAM" id="Phobius"/>
    </source>
</evidence>
<keyword evidence="5 8" id="KW-0812">Transmembrane</keyword>
<dbReference type="GO" id="GO:0009847">
    <property type="term" value="P:spore germination"/>
    <property type="evidence" value="ECO:0007669"/>
    <property type="project" value="InterPro"/>
</dbReference>
<feature type="transmembrane region" description="Helical" evidence="8">
    <location>
        <begin position="270"/>
        <end position="295"/>
    </location>
</feature>
<evidence type="ECO:0000256" key="5">
    <source>
        <dbReference type="ARBA" id="ARBA00022692"/>
    </source>
</evidence>
<keyword evidence="4" id="KW-0309">Germination</keyword>
<comment type="subcellular location">
    <subcellularLocation>
        <location evidence="1">Membrane</location>
        <topology evidence="1">Multi-pass membrane protein</topology>
    </subcellularLocation>
</comment>
<dbReference type="OrthoDB" id="2380240at2"/>
<proteinExistence type="inferred from homology"/>
<evidence type="ECO:0000256" key="3">
    <source>
        <dbReference type="ARBA" id="ARBA00022448"/>
    </source>
</evidence>
<evidence type="ECO:0000313" key="9">
    <source>
        <dbReference type="EMBL" id="AZU64661.1"/>
    </source>
</evidence>
<feature type="transmembrane region" description="Helical" evidence="8">
    <location>
        <begin position="144"/>
        <end position="168"/>
    </location>
</feature>
<protein>
    <submittedName>
        <fullName evidence="9">Spore gernimation protein GerB</fullName>
    </submittedName>
</protein>
<dbReference type="AlphaFoldDB" id="A0A3T0I5R4"/>
<keyword evidence="7 8" id="KW-0472">Membrane</keyword>
<dbReference type="KEGG" id="nmk:CHR53_27405"/>
<accession>A0A3T0I5R4</accession>
<gene>
    <name evidence="9" type="ORF">CHR53_27405</name>
</gene>
<dbReference type="PANTHER" id="PTHR34975">
    <property type="entry name" value="SPORE GERMINATION PROTEIN A2"/>
    <property type="match status" value="1"/>
</dbReference>
<keyword evidence="6 8" id="KW-1133">Transmembrane helix</keyword>
<feature type="transmembrane region" description="Helical" evidence="8">
    <location>
        <begin position="44"/>
        <end position="63"/>
    </location>
</feature>
<feature type="transmembrane region" description="Helical" evidence="8">
    <location>
        <begin position="307"/>
        <end position="325"/>
    </location>
</feature>
<evidence type="ECO:0000313" key="10">
    <source>
        <dbReference type="Proteomes" id="UP000282892"/>
    </source>
</evidence>
<dbReference type="NCBIfam" id="TIGR00912">
    <property type="entry name" value="2A0309"/>
    <property type="match status" value="1"/>
</dbReference>
<dbReference type="Gene3D" id="1.20.1740.10">
    <property type="entry name" value="Amino acid/polyamine transporter I"/>
    <property type="match status" value="1"/>
</dbReference>
<dbReference type="InterPro" id="IPR004761">
    <property type="entry name" value="Spore_GerAB"/>
</dbReference>
<comment type="similarity">
    <text evidence="2">Belongs to the amino acid-polyamine-organocation (APC) superfamily. Spore germination protein (SGP) (TC 2.A.3.9) family.</text>
</comment>
<feature type="transmembrane region" description="Helical" evidence="8">
    <location>
        <begin position="188"/>
        <end position="209"/>
    </location>
</feature>
<dbReference type="Proteomes" id="UP000282892">
    <property type="component" value="Chromosome"/>
</dbReference>
<evidence type="ECO:0000256" key="2">
    <source>
        <dbReference type="ARBA" id="ARBA00007998"/>
    </source>
</evidence>
<reference evidence="9 10" key="1">
    <citation type="submission" date="2017-07" db="EMBL/GenBank/DDBJ databases">
        <title>The complete genome sequence of Bacillus mesonae strain H20-5, an efficient strain improving plant abiotic stress resistance.</title>
        <authorList>
            <person name="Kim S.Y."/>
            <person name="Song H."/>
            <person name="Sang M.K."/>
            <person name="Weon H.-Y."/>
            <person name="Song J."/>
        </authorList>
    </citation>
    <scope>NUCLEOTIDE SEQUENCE [LARGE SCALE GENOMIC DNA]</scope>
    <source>
        <strain evidence="9 10">H20-5</strain>
    </source>
</reference>
<keyword evidence="3" id="KW-0813">Transport</keyword>